<sequence length="157" mass="17964">METLVENRSAAWQPRELEELLQGIQEHYEVLFGKLSANLSRTDKDRTWSEIVQTINCVGGNERNVDDTMKKWCDWKSRTIMKDGKRRRFMESSVEAALPQKLHLSVFEEKLLSLVPKSRLIGVPGGGVDTGPLKRPMHENDTQDQGEENKRPTLNGM</sequence>
<feature type="domain" description="Myb/SANT-like DNA-binding" evidence="2">
    <location>
        <begin position="8"/>
        <end position="79"/>
    </location>
</feature>
<gene>
    <name evidence="3" type="ORF">DPMN_095945</name>
</gene>
<dbReference type="PANTHER" id="PTHR23098:SF16">
    <property type="entry name" value="REGULATORY PROTEIN ZESTE"/>
    <property type="match status" value="1"/>
</dbReference>
<feature type="compositionally biased region" description="Basic and acidic residues" evidence="1">
    <location>
        <begin position="136"/>
        <end position="151"/>
    </location>
</feature>
<dbReference type="Proteomes" id="UP000828390">
    <property type="component" value="Unassembled WGS sequence"/>
</dbReference>
<comment type="caution">
    <text evidence="3">The sequence shown here is derived from an EMBL/GenBank/DDBJ whole genome shotgun (WGS) entry which is preliminary data.</text>
</comment>
<evidence type="ECO:0000256" key="1">
    <source>
        <dbReference type="SAM" id="MobiDB-lite"/>
    </source>
</evidence>
<dbReference type="Pfam" id="PF13873">
    <property type="entry name" value="Myb_DNA-bind_5"/>
    <property type="match status" value="1"/>
</dbReference>
<accession>A0A9D4LAA0</accession>
<evidence type="ECO:0000259" key="2">
    <source>
        <dbReference type="Pfam" id="PF13873"/>
    </source>
</evidence>
<reference evidence="3" key="2">
    <citation type="submission" date="2020-11" db="EMBL/GenBank/DDBJ databases">
        <authorList>
            <person name="McCartney M.A."/>
            <person name="Auch B."/>
            <person name="Kono T."/>
            <person name="Mallez S."/>
            <person name="Becker A."/>
            <person name="Gohl D.M."/>
            <person name="Silverstein K.A.T."/>
            <person name="Koren S."/>
            <person name="Bechman K.B."/>
            <person name="Herman A."/>
            <person name="Abrahante J.E."/>
            <person name="Garbe J."/>
        </authorList>
    </citation>
    <scope>NUCLEOTIDE SEQUENCE</scope>
    <source>
        <strain evidence="3">Duluth1</strain>
        <tissue evidence="3">Whole animal</tissue>
    </source>
</reference>
<protein>
    <recommendedName>
        <fullName evidence="2">Myb/SANT-like DNA-binding domain-containing protein</fullName>
    </recommendedName>
</protein>
<dbReference type="EMBL" id="JAIWYP010000003">
    <property type="protein sequence ID" value="KAH3853422.1"/>
    <property type="molecule type" value="Genomic_DNA"/>
</dbReference>
<feature type="region of interest" description="Disordered" evidence="1">
    <location>
        <begin position="125"/>
        <end position="157"/>
    </location>
</feature>
<evidence type="ECO:0000313" key="3">
    <source>
        <dbReference type="EMBL" id="KAH3853422.1"/>
    </source>
</evidence>
<dbReference type="PANTHER" id="PTHR23098">
    <property type="entry name" value="AGAP001331-PA-RELATED"/>
    <property type="match status" value="1"/>
</dbReference>
<name>A0A9D4LAA0_DREPO</name>
<keyword evidence="4" id="KW-1185">Reference proteome</keyword>
<reference evidence="3" key="1">
    <citation type="journal article" date="2019" name="bioRxiv">
        <title>The Genome of the Zebra Mussel, Dreissena polymorpha: A Resource for Invasive Species Research.</title>
        <authorList>
            <person name="McCartney M.A."/>
            <person name="Auch B."/>
            <person name="Kono T."/>
            <person name="Mallez S."/>
            <person name="Zhang Y."/>
            <person name="Obille A."/>
            <person name="Becker A."/>
            <person name="Abrahante J.E."/>
            <person name="Garbe J."/>
            <person name="Badalamenti J.P."/>
            <person name="Herman A."/>
            <person name="Mangelson H."/>
            <person name="Liachko I."/>
            <person name="Sullivan S."/>
            <person name="Sone E.D."/>
            <person name="Koren S."/>
            <person name="Silverstein K.A.T."/>
            <person name="Beckman K.B."/>
            <person name="Gohl D.M."/>
        </authorList>
    </citation>
    <scope>NUCLEOTIDE SEQUENCE</scope>
    <source>
        <strain evidence="3">Duluth1</strain>
        <tissue evidence="3">Whole animal</tissue>
    </source>
</reference>
<dbReference type="GO" id="GO:0005634">
    <property type="term" value="C:nucleus"/>
    <property type="evidence" value="ECO:0007669"/>
    <property type="project" value="TreeGrafter"/>
</dbReference>
<dbReference type="AlphaFoldDB" id="A0A9D4LAA0"/>
<proteinExistence type="predicted"/>
<evidence type="ECO:0000313" key="4">
    <source>
        <dbReference type="Proteomes" id="UP000828390"/>
    </source>
</evidence>
<organism evidence="3 4">
    <name type="scientific">Dreissena polymorpha</name>
    <name type="common">Zebra mussel</name>
    <name type="synonym">Mytilus polymorpha</name>
    <dbReference type="NCBI Taxonomy" id="45954"/>
    <lineage>
        <taxon>Eukaryota</taxon>
        <taxon>Metazoa</taxon>
        <taxon>Spiralia</taxon>
        <taxon>Lophotrochozoa</taxon>
        <taxon>Mollusca</taxon>
        <taxon>Bivalvia</taxon>
        <taxon>Autobranchia</taxon>
        <taxon>Heteroconchia</taxon>
        <taxon>Euheterodonta</taxon>
        <taxon>Imparidentia</taxon>
        <taxon>Neoheterodontei</taxon>
        <taxon>Myida</taxon>
        <taxon>Dreissenoidea</taxon>
        <taxon>Dreissenidae</taxon>
        <taxon>Dreissena</taxon>
    </lineage>
</organism>
<dbReference type="InterPro" id="IPR028002">
    <property type="entry name" value="Myb_DNA-bind_5"/>
</dbReference>